<sequence length="508" mass="58826">MELEKILKRKFNYSSFRFGQREIIQDVLEGHDVLAMLPTGGGKSICYQLPSYIMGGTSLIISPLLSLMEDQVQQLKKNGEKDVIALNSFLTFYEKQNAVKELRKYRFIFTSPEMLQSPLVITALKKCRISLFVVDEAHCISQWGHDFRPDYSKLGDIRRTLGNPPCLALTATATKQVIEDISTMLLLTKAKRHIYSVDRKNIAIVVKKTNSLDDKISTLLDRVQKLQGPGIIYFSSRLWAENIANYLLEKGIKNVAYYHGGMEQEHRMLIQQQFLSNQLEVICCTSAFGMGINKPNIRYVIHFHLPSQLESYLQEIGRAGRDGNKSIAILLYSPNDEEIPEQLIHYELPPTQSIRTILNSLNEKLKNNGNLHITRETEEEIINKAEVNENYWRFVKHQLKEFNLLDDHFFSEEIAIDEVTNNISRIIKQRMDLKSEKLLFMKKWLFSNLCRRENILRYFGEELLDKPAICCDICSEDFLTFETQIKQEANTTITDWREELGRILLKGE</sequence>
<evidence type="ECO:0000256" key="1">
    <source>
        <dbReference type="ARBA" id="ARBA00022741"/>
    </source>
</evidence>
<dbReference type="SMART" id="SM00487">
    <property type="entry name" value="DEXDc"/>
    <property type="match status" value="1"/>
</dbReference>
<evidence type="ECO:0000313" key="10">
    <source>
        <dbReference type="EMBL" id="MBE4910323.1"/>
    </source>
</evidence>
<keyword evidence="4" id="KW-0067">ATP-binding</keyword>
<feature type="domain" description="Helicase ATP-binding" evidence="8">
    <location>
        <begin position="24"/>
        <end position="191"/>
    </location>
</feature>
<dbReference type="PROSITE" id="PS51192">
    <property type="entry name" value="HELICASE_ATP_BIND_1"/>
    <property type="match status" value="1"/>
</dbReference>
<dbReference type="PROSITE" id="PS00690">
    <property type="entry name" value="DEAH_ATP_HELICASE"/>
    <property type="match status" value="1"/>
</dbReference>
<dbReference type="RefSeq" id="WP_193539570.1">
    <property type="nucleotide sequence ID" value="NZ_JADCLJ010000024.1"/>
</dbReference>
<dbReference type="Pfam" id="PF00270">
    <property type="entry name" value="DEAD"/>
    <property type="match status" value="1"/>
</dbReference>
<dbReference type="EMBL" id="JADCLJ010000024">
    <property type="protein sequence ID" value="MBE4910323.1"/>
    <property type="molecule type" value="Genomic_DNA"/>
</dbReference>
<keyword evidence="11" id="KW-1185">Reference proteome</keyword>
<evidence type="ECO:0000313" key="11">
    <source>
        <dbReference type="Proteomes" id="UP001516662"/>
    </source>
</evidence>
<dbReference type="Gene3D" id="3.40.50.300">
    <property type="entry name" value="P-loop containing nucleotide triphosphate hydrolases"/>
    <property type="match status" value="2"/>
</dbReference>
<dbReference type="Gene3D" id="1.10.10.10">
    <property type="entry name" value="Winged helix-like DNA-binding domain superfamily/Winged helix DNA-binding domain"/>
    <property type="match status" value="1"/>
</dbReference>
<dbReference type="GO" id="GO:0004386">
    <property type="term" value="F:helicase activity"/>
    <property type="evidence" value="ECO:0007669"/>
    <property type="project" value="UniProtKB-KW"/>
</dbReference>
<keyword evidence="5" id="KW-0238">DNA-binding</keyword>
<dbReference type="SUPFAM" id="SSF52540">
    <property type="entry name" value="P-loop containing nucleoside triphosphate hydrolases"/>
    <property type="match status" value="1"/>
</dbReference>
<keyword evidence="3 10" id="KW-0347">Helicase</keyword>
<dbReference type="SMART" id="SM00490">
    <property type="entry name" value="HELICc"/>
    <property type="match status" value="1"/>
</dbReference>
<dbReference type="InterPro" id="IPR032284">
    <property type="entry name" value="RecQ_Zn-bd"/>
</dbReference>
<gene>
    <name evidence="10" type="ORF">IMZ08_19985</name>
</gene>
<evidence type="ECO:0000256" key="4">
    <source>
        <dbReference type="ARBA" id="ARBA00022840"/>
    </source>
</evidence>
<name>A0ABR9QP96_9BACI</name>
<protein>
    <recommendedName>
        <fullName evidence="6">ATP-dependent DNA helicase RecQ</fullName>
    </recommendedName>
    <alternativeName>
        <fullName evidence="7">DNA 3'-5' helicase RecQ</fullName>
    </alternativeName>
</protein>
<dbReference type="InterPro" id="IPR001650">
    <property type="entry name" value="Helicase_C-like"/>
</dbReference>
<comment type="caution">
    <text evidence="10">The sequence shown here is derived from an EMBL/GenBank/DDBJ whole genome shotgun (WGS) entry which is preliminary data.</text>
</comment>
<evidence type="ECO:0000256" key="5">
    <source>
        <dbReference type="ARBA" id="ARBA00023125"/>
    </source>
</evidence>
<reference evidence="10 11" key="1">
    <citation type="submission" date="2020-10" db="EMBL/GenBank/DDBJ databases">
        <title>Bacillus sp. HD4P25, an endophyte from a halophyte.</title>
        <authorList>
            <person name="Sun J.-Q."/>
        </authorList>
    </citation>
    <scope>NUCLEOTIDE SEQUENCE [LARGE SCALE GENOMIC DNA]</scope>
    <source>
        <strain evidence="10 11">YIM 93174</strain>
    </source>
</reference>
<dbReference type="NCBIfam" id="TIGR00614">
    <property type="entry name" value="recQ_fam"/>
    <property type="match status" value="1"/>
</dbReference>
<feature type="domain" description="Helicase C-terminal" evidence="9">
    <location>
        <begin position="215"/>
        <end position="369"/>
    </location>
</feature>
<dbReference type="PROSITE" id="PS51194">
    <property type="entry name" value="HELICASE_CTER"/>
    <property type="match status" value="1"/>
</dbReference>
<dbReference type="InterPro" id="IPR004589">
    <property type="entry name" value="DNA_helicase_ATP-dep_RecQ"/>
</dbReference>
<proteinExistence type="predicted"/>
<dbReference type="Pfam" id="PF00271">
    <property type="entry name" value="Helicase_C"/>
    <property type="match status" value="1"/>
</dbReference>
<evidence type="ECO:0000259" key="8">
    <source>
        <dbReference type="PROSITE" id="PS51192"/>
    </source>
</evidence>
<keyword evidence="2" id="KW-0378">Hydrolase</keyword>
<evidence type="ECO:0000256" key="2">
    <source>
        <dbReference type="ARBA" id="ARBA00022801"/>
    </source>
</evidence>
<keyword evidence="1" id="KW-0547">Nucleotide-binding</keyword>
<dbReference type="Proteomes" id="UP001516662">
    <property type="component" value="Unassembled WGS sequence"/>
</dbReference>
<dbReference type="InterPro" id="IPR014001">
    <property type="entry name" value="Helicase_ATP-bd"/>
</dbReference>
<evidence type="ECO:0000256" key="6">
    <source>
        <dbReference type="ARBA" id="ARBA00044535"/>
    </source>
</evidence>
<evidence type="ECO:0000256" key="3">
    <source>
        <dbReference type="ARBA" id="ARBA00022806"/>
    </source>
</evidence>
<evidence type="ECO:0000259" key="9">
    <source>
        <dbReference type="PROSITE" id="PS51194"/>
    </source>
</evidence>
<dbReference type="PANTHER" id="PTHR13710">
    <property type="entry name" value="DNA HELICASE RECQ FAMILY MEMBER"/>
    <property type="match status" value="1"/>
</dbReference>
<accession>A0ABR9QP96</accession>
<dbReference type="Pfam" id="PF16124">
    <property type="entry name" value="RecQ_Zn_bind"/>
    <property type="match status" value="1"/>
</dbReference>
<dbReference type="CDD" id="cd17920">
    <property type="entry name" value="DEXHc_RecQ"/>
    <property type="match status" value="1"/>
</dbReference>
<evidence type="ECO:0000256" key="7">
    <source>
        <dbReference type="ARBA" id="ARBA00044550"/>
    </source>
</evidence>
<dbReference type="InterPro" id="IPR036388">
    <property type="entry name" value="WH-like_DNA-bd_sf"/>
</dbReference>
<dbReference type="PANTHER" id="PTHR13710:SF84">
    <property type="entry name" value="ATP-DEPENDENT DNA HELICASE RECS-RELATED"/>
    <property type="match status" value="1"/>
</dbReference>
<dbReference type="InterPro" id="IPR011545">
    <property type="entry name" value="DEAD/DEAH_box_helicase_dom"/>
</dbReference>
<dbReference type="InterPro" id="IPR002464">
    <property type="entry name" value="DNA/RNA_helicase_DEAH_CS"/>
</dbReference>
<dbReference type="InterPro" id="IPR027417">
    <property type="entry name" value="P-loop_NTPase"/>
</dbReference>
<organism evidence="10 11">
    <name type="scientific">Litchfieldia luteola</name>
    <dbReference type="NCBI Taxonomy" id="682179"/>
    <lineage>
        <taxon>Bacteria</taxon>
        <taxon>Bacillati</taxon>
        <taxon>Bacillota</taxon>
        <taxon>Bacilli</taxon>
        <taxon>Bacillales</taxon>
        <taxon>Bacillaceae</taxon>
        <taxon>Litchfieldia</taxon>
    </lineage>
</organism>